<protein>
    <recommendedName>
        <fullName evidence="3">tRNA threonylcarbamoyladenosine biosynthesis protein TsaE</fullName>
    </recommendedName>
    <alternativeName>
        <fullName evidence="10">t(6)A37 threonylcarbamoyladenosine biosynthesis protein TsaE</fullName>
    </alternativeName>
</protein>
<accession>A0ABT0P8H3</accession>
<sequence>MNFSFFLENEEATIFFAQDLALALKSGDLVTFQGDLGAGKSTLIRALIRTLANNCTMDIPSPTFTLVQSYQLPQFEVLHVDFYRISNIEEIYELGLHESRKENVLLIEWPEKGVEVLGPVTFAITLQHKGCGRHITLTSAENATERLQRSFAIRTFLTIHGRGHVQRRFLAGDASARSYELLDDGNNQEVLMNAPTMQMAQNIDSSYADTTHLAKDISQFVGISQIILDNGFSAPHIFAKDLENGILILEDLGCEGIVDQSGNPIEDRYIACSELLAIFHQKLWPFKKKFATFQLQIPFYDCQTMQAELSLLLDWYLPFQQKKTLNIEQREAFFTCWQPYLDLLTQGENTFVMRDYHSPNILWRKHKKGIDRIGLIDFQDGVSGPTVYDLVSLAQDARLFIPPELEDKIFNTYCSARHQALRPFDEDEFHKLYVLAGTQRVSKILGIFVRLHQRDGKSFYLKHLSHLQSYLIRNLSHPILAPLKSLYQEMGLLSENEALNRDILNS</sequence>
<keyword evidence="13" id="KW-1185">Reference proteome</keyword>
<dbReference type="PANTHER" id="PTHR33540">
    <property type="entry name" value="TRNA THREONYLCARBAMOYLADENOSINE BIOSYNTHESIS PROTEIN TSAE"/>
    <property type="match status" value="1"/>
</dbReference>
<dbReference type="Gene3D" id="3.90.1200.10">
    <property type="match status" value="1"/>
</dbReference>
<evidence type="ECO:0000256" key="5">
    <source>
        <dbReference type="ARBA" id="ARBA00022694"/>
    </source>
</evidence>
<dbReference type="PANTHER" id="PTHR33540:SF2">
    <property type="entry name" value="TRNA THREONYLCARBAMOYLADENOSINE BIOSYNTHESIS PROTEIN TSAE"/>
    <property type="match status" value="1"/>
</dbReference>
<evidence type="ECO:0000256" key="4">
    <source>
        <dbReference type="ARBA" id="ARBA00022490"/>
    </source>
</evidence>
<evidence type="ECO:0000313" key="13">
    <source>
        <dbReference type="Proteomes" id="UP001523003"/>
    </source>
</evidence>
<keyword evidence="8" id="KW-0067">ATP-binding</keyword>
<gene>
    <name evidence="12" type="primary">tsaE</name>
    <name evidence="12" type="ORF">M4Z11_00165</name>
</gene>
<dbReference type="RefSeq" id="WP_249674173.1">
    <property type="nucleotide sequence ID" value="NZ_JAMCOF010000001.1"/>
</dbReference>
<evidence type="ECO:0000259" key="11">
    <source>
        <dbReference type="Pfam" id="PF01636"/>
    </source>
</evidence>
<dbReference type="Pfam" id="PF01636">
    <property type="entry name" value="APH"/>
    <property type="match status" value="1"/>
</dbReference>
<name>A0ABT0P8H3_9HYPH</name>
<evidence type="ECO:0000256" key="1">
    <source>
        <dbReference type="ARBA" id="ARBA00004496"/>
    </source>
</evidence>
<feature type="domain" description="Aminoglycoside phosphotransferase" evidence="11">
    <location>
        <begin position="168"/>
        <end position="423"/>
    </location>
</feature>
<evidence type="ECO:0000313" key="12">
    <source>
        <dbReference type="EMBL" id="MCL6229043.1"/>
    </source>
</evidence>
<organism evidence="12 13">
    <name type="scientific">Bartonella bilalgolemii</name>
    <dbReference type="NCBI Taxonomy" id="2942911"/>
    <lineage>
        <taxon>Bacteria</taxon>
        <taxon>Pseudomonadati</taxon>
        <taxon>Pseudomonadota</taxon>
        <taxon>Alphaproteobacteria</taxon>
        <taxon>Hyphomicrobiales</taxon>
        <taxon>Bartonellaceae</taxon>
        <taxon>Bartonella</taxon>
    </lineage>
</organism>
<keyword evidence="6" id="KW-0479">Metal-binding</keyword>
<dbReference type="Proteomes" id="UP001523003">
    <property type="component" value="Unassembled WGS sequence"/>
</dbReference>
<evidence type="ECO:0000256" key="2">
    <source>
        <dbReference type="ARBA" id="ARBA00007599"/>
    </source>
</evidence>
<comment type="caution">
    <text evidence="12">The sequence shown here is derived from an EMBL/GenBank/DDBJ whole genome shotgun (WGS) entry which is preliminary data.</text>
</comment>
<evidence type="ECO:0000256" key="9">
    <source>
        <dbReference type="ARBA" id="ARBA00022842"/>
    </source>
</evidence>
<dbReference type="InterPro" id="IPR012180">
    <property type="entry name" value="Bifunc_ATPase/PTrfase"/>
</dbReference>
<comment type="similarity">
    <text evidence="2">Belongs to the TsaE family.</text>
</comment>
<dbReference type="Gene3D" id="3.40.50.300">
    <property type="entry name" value="P-loop containing nucleotide triphosphate hydrolases"/>
    <property type="match status" value="1"/>
</dbReference>
<comment type="subcellular location">
    <subcellularLocation>
        <location evidence="1">Cytoplasm</location>
    </subcellularLocation>
</comment>
<dbReference type="InterPro" id="IPR011009">
    <property type="entry name" value="Kinase-like_dom_sf"/>
</dbReference>
<dbReference type="SUPFAM" id="SSF56112">
    <property type="entry name" value="Protein kinase-like (PK-like)"/>
    <property type="match status" value="1"/>
</dbReference>
<dbReference type="SUPFAM" id="SSF52540">
    <property type="entry name" value="P-loop containing nucleoside triphosphate hydrolases"/>
    <property type="match status" value="1"/>
</dbReference>
<keyword evidence="7" id="KW-0547">Nucleotide-binding</keyword>
<evidence type="ECO:0000256" key="10">
    <source>
        <dbReference type="ARBA" id="ARBA00032441"/>
    </source>
</evidence>
<proteinExistence type="inferred from homology"/>
<dbReference type="EMBL" id="JAMCOF010000001">
    <property type="protein sequence ID" value="MCL6229043.1"/>
    <property type="molecule type" value="Genomic_DNA"/>
</dbReference>
<keyword evidence="5" id="KW-0819">tRNA processing</keyword>
<dbReference type="InterPro" id="IPR027417">
    <property type="entry name" value="P-loop_NTPase"/>
</dbReference>
<dbReference type="InterPro" id="IPR002575">
    <property type="entry name" value="Aminoglycoside_PTrfase"/>
</dbReference>
<evidence type="ECO:0000256" key="3">
    <source>
        <dbReference type="ARBA" id="ARBA00019010"/>
    </source>
</evidence>
<evidence type="ECO:0000256" key="8">
    <source>
        <dbReference type="ARBA" id="ARBA00022840"/>
    </source>
</evidence>
<evidence type="ECO:0000256" key="6">
    <source>
        <dbReference type="ARBA" id="ARBA00022723"/>
    </source>
</evidence>
<keyword evidence="9" id="KW-0460">Magnesium</keyword>
<dbReference type="Pfam" id="PF02367">
    <property type="entry name" value="TsaE"/>
    <property type="match status" value="1"/>
</dbReference>
<reference evidence="12 13" key="1">
    <citation type="submission" date="2022-05" db="EMBL/GenBank/DDBJ databases">
        <title>Description of the Bartonella bilalgolemii sp. nov. Isolated from Apodemus uralensis (Pallas 1811).</title>
        <authorList>
            <person name="Zgheib R."/>
            <person name="Celebi B."/>
        </authorList>
    </citation>
    <scope>NUCLEOTIDE SEQUENCE [LARGE SCALE GENOMIC DNA]</scope>
    <source>
        <strain evidence="12 13">G70</strain>
    </source>
</reference>
<dbReference type="NCBIfam" id="TIGR00150">
    <property type="entry name" value="T6A_YjeE"/>
    <property type="match status" value="1"/>
</dbReference>
<keyword evidence="4" id="KW-0963">Cytoplasm</keyword>
<dbReference type="Gene3D" id="3.30.200.20">
    <property type="entry name" value="Phosphorylase Kinase, domain 1"/>
    <property type="match status" value="1"/>
</dbReference>
<dbReference type="PIRSF" id="PIRSF036599">
    <property type="entry name" value="AtpPhos"/>
    <property type="match status" value="1"/>
</dbReference>
<dbReference type="InterPro" id="IPR003442">
    <property type="entry name" value="T6A_TsaE"/>
</dbReference>
<evidence type="ECO:0000256" key="7">
    <source>
        <dbReference type="ARBA" id="ARBA00022741"/>
    </source>
</evidence>